<evidence type="ECO:0000256" key="1">
    <source>
        <dbReference type="SAM" id="MobiDB-lite"/>
    </source>
</evidence>
<dbReference type="RefSeq" id="WP_184816168.1">
    <property type="nucleotide sequence ID" value="NZ_JACHJQ010000011.1"/>
</dbReference>
<feature type="region of interest" description="Disordered" evidence="1">
    <location>
        <begin position="24"/>
        <end position="46"/>
    </location>
</feature>
<dbReference type="AlphaFoldDB" id="A0A7W7VIT0"/>
<keyword evidence="2" id="KW-0812">Transmembrane</keyword>
<dbReference type="Proteomes" id="UP000520767">
    <property type="component" value="Unassembled WGS sequence"/>
</dbReference>
<gene>
    <name evidence="3" type="ORF">FHR82_008163</name>
</gene>
<dbReference type="EMBL" id="JACHJQ010000011">
    <property type="protein sequence ID" value="MBB4911892.1"/>
    <property type="molecule type" value="Genomic_DNA"/>
</dbReference>
<accession>A0A7W7VIT0</accession>
<comment type="caution">
    <text evidence="3">The sequence shown here is derived from an EMBL/GenBank/DDBJ whole genome shotgun (WGS) entry which is preliminary data.</text>
</comment>
<protein>
    <submittedName>
        <fullName evidence="3">Uncharacterized protein</fullName>
    </submittedName>
</protein>
<keyword evidence="2" id="KW-1133">Transmembrane helix</keyword>
<keyword evidence="2" id="KW-0472">Membrane</keyword>
<feature type="compositionally biased region" description="Basic and acidic residues" evidence="1">
    <location>
        <begin position="75"/>
        <end position="134"/>
    </location>
</feature>
<reference evidence="3 4" key="1">
    <citation type="submission" date="2020-08" db="EMBL/GenBank/DDBJ databases">
        <title>Genomic Encyclopedia of Type Strains, Phase III (KMG-III): the genomes of soil and plant-associated and newly described type strains.</title>
        <authorList>
            <person name="Whitman W."/>
        </authorList>
    </citation>
    <scope>NUCLEOTIDE SEQUENCE [LARGE SCALE GENOMIC DNA]</scope>
    <source>
        <strain evidence="3 4">CECT 8960</strain>
    </source>
</reference>
<evidence type="ECO:0000313" key="4">
    <source>
        <dbReference type="Proteomes" id="UP000520767"/>
    </source>
</evidence>
<keyword evidence="4" id="KW-1185">Reference proteome</keyword>
<evidence type="ECO:0000313" key="3">
    <source>
        <dbReference type="EMBL" id="MBB4911892.1"/>
    </source>
</evidence>
<feature type="region of interest" description="Disordered" evidence="1">
    <location>
        <begin position="74"/>
        <end position="134"/>
    </location>
</feature>
<feature type="transmembrane region" description="Helical" evidence="2">
    <location>
        <begin position="47"/>
        <end position="66"/>
    </location>
</feature>
<name>A0A7W7VIT0_9PSEU</name>
<organism evidence="3 4">
    <name type="scientific">Actinophytocola algeriensis</name>
    <dbReference type="NCBI Taxonomy" id="1768010"/>
    <lineage>
        <taxon>Bacteria</taxon>
        <taxon>Bacillati</taxon>
        <taxon>Actinomycetota</taxon>
        <taxon>Actinomycetes</taxon>
        <taxon>Pseudonocardiales</taxon>
        <taxon>Pseudonocardiaceae</taxon>
    </lineage>
</organism>
<sequence length="134" mass="14256">MTSGSGPSFFGPDSVYQQADWQATTEVVAQPSEPNEPGGRGEDFGKSSPVGLLVLLLFFIAVAFLVRSMTKHLKRVPESFDKEPGDTKDGHAKDGDTKDGDTKDGDTKDGDTAEADAEPKPDQVAEAPADDKRS</sequence>
<evidence type="ECO:0000256" key="2">
    <source>
        <dbReference type="SAM" id="Phobius"/>
    </source>
</evidence>
<proteinExistence type="predicted"/>